<sequence length="390" mass="43184">MYLNKYEERMLRGEYGEAVRIAIEVIVHIGEALGAEKLIDISHAHISGISYFNIGDEGLEFLNDLVSKGAKAAVYTTANPSSIAILDPFTNVYGRDIVVKQYKIIELLKSLGVDDKSFTCIPYKIRRPKINEHLAWAESSAVIYANSILGAKTNREGGIVALMASIIGKTYYSGMHIDENRLPTEIIKIDFPIGNIFEASIIGLYIGNITKGIPYIEMNMNVEDDVYRDIIIRNLLASIASTSDSPMAIIEGITPKFDKIMIKGGLERITIDLAEAKKFSESICSNTLFIGCPHITVDELRHISNRIFLKAKSLGIEKIFVALPQNSEDIILIAEEFRKRGIEIVFLKGACPVVSNLKELNLHSLATLHGKAFHYIPKLGGIKTCLVNVV</sequence>
<dbReference type="GO" id="GO:0016829">
    <property type="term" value="F:lyase activity"/>
    <property type="evidence" value="ECO:0007669"/>
    <property type="project" value="UniProtKB-KW"/>
</dbReference>
<proteinExistence type="inferred from homology"/>
<reference evidence="10 11" key="1">
    <citation type="journal article" date="2010" name="Stand. Genomic Sci.">
        <title>Complete genome sequence of Ignisphaera aggregans type strain (AQ1.S1).</title>
        <authorList>
            <person name="Goker M."/>
            <person name="Held B."/>
            <person name="Lapidus A."/>
            <person name="Nolan M."/>
            <person name="Spring S."/>
            <person name="Yasawong M."/>
            <person name="Lucas S."/>
            <person name="Glavina Del Rio T."/>
            <person name="Tice H."/>
            <person name="Cheng J.F."/>
            <person name="Goodwin L."/>
            <person name="Tapia R."/>
            <person name="Pitluck S."/>
            <person name="Liolios K."/>
            <person name="Ivanova N."/>
            <person name="Mavromatis K."/>
            <person name="Mikhailova N."/>
            <person name="Pati A."/>
            <person name="Chen A."/>
            <person name="Palaniappan K."/>
            <person name="Brambilla E."/>
            <person name="Land M."/>
            <person name="Hauser L."/>
            <person name="Chang Y.J."/>
            <person name="Jeffries C.D."/>
            <person name="Brettin T."/>
            <person name="Detter J.C."/>
            <person name="Han C."/>
            <person name="Rohde M."/>
            <person name="Sikorski J."/>
            <person name="Woyke T."/>
            <person name="Bristow J."/>
            <person name="Eisen J.A."/>
            <person name="Markowitz V."/>
            <person name="Hugenholtz P."/>
            <person name="Kyrpides N.C."/>
            <person name="Klenk H.P."/>
        </authorList>
    </citation>
    <scope>NUCLEOTIDE SEQUENCE [LARGE SCALE GENOMIC DNA]</scope>
    <source>
        <strain evidence="11">DSM 17230 / JCM 13409 / AQ1.S1</strain>
    </source>
</reference>
<dbReference type="Proteomes" id="UP000001304">
    <property type="component" value="Chromosome"/>
</dbReference>
<dbReference type="KEGG" id="iag:Igag_1938"/>
<dbReference type="AlphaFoldDB" id="E0STE5"/>
<dbReference type="Pfam" id="PF04412">
    <property type="entry name" value="AcnX"/>
    <property type="match status" value="1"/>
</dbReference>
<evidence type="ECO:0000313" key="10">
    <source>
        <dbReference type="EMBL" id="ADM28731.1"/>
    </source>
</evidence>
<keyword evidence="1" id="KW-0408">Iron</keyword>
<evidence type="ECO:0000259" key="9">
    <source>
        <dbReference type="Pfam" id="PF04412"/>
    </source>
</evidence>
<feature type="domain" description="Phosphomevalonate dehydratase large subunit-like" evidence="9">
    <location>
        <begin position="1"/>
        <end position="386"/>
    </location>
</feature>
<evidence type="ECO:0000313" key="11">
    <source>
        <dbReference type="Proteomes" id="UP000001304"/>
    </source>
</evidence>
<evidence type="ECO:0000256" key="8">
    <source>
        <dbReference type="ARBA" id="ARBA00047196"/>
    </source>
</evidence>
<dbReference type="InterPro" id="IPR007506">
    <property type="entry name" value="PMDh-L-like_dom"/>
</dbReference>
<keyword evidence="11" id="KW-1185">Reference proteome</keyword>
<dbReference type="PANTHER" id="PTHR36577:SF3">
    <property type="entry name" value="DUF521 DOMAIN PROTEIN (AFU_ORTHOLOGUE AFUA_6G00490)"/>
    <property type="match status" value="1"/>
</dbReference>
<dbReference type="EC" id="4.2.1.182" evidence="7"/>
<dbReference type="STRING" id="583356.Igag_1938"/>
<evidence type="ECO:0000256" key="1">
    <source>
        <dbReference type="ARBA" id="ARBA00023004"/>
    </source>
</evidence>
<dbReference type="BioCyc" id="IAGG583356:GHAH-1927-MONOMER"/>
<comment type="subunit">
    <text evidence="6">Heterodimer composed of a large subunit (PMDh-L) and a small subunit (PMDh-S).</text>
</comment>
<evidence type="ECO:0000256" key="4">
    <source>
        <dbReference type="ARBA" id="ARBA00045299"/>
    </source>
</evidence>
<gene>
    <name evidence="10" type="ordered locus">Igag_1938</name>
</gene>
<accession>E0STE5</accession>
<comment type="catalytic activity">
    <reaction evidence="3">
        <text>(R)-5-phosphomevalonate = (2E)-3-methyl-5-phosphooxypent-2-enoate + H2O</text>
        <dbReference type="Rhea" id="RHEA:78975"/>
        <dbReference type="ChEBI" id="CHEBI:15377"/>
        <dbReference type="ChEBI" id="CHEBI:58146"/>
        <dbReference type="ChEBI" id="CHEBI:229665"/>
        <dbReference type="EC" id="4.2.1.182"/>
    </reaction>
    <physiologicalReaction direction="left-to-right" evidence="3">
        <dbReference type="Rhea" id="RHEA:78976"/>
    </physiologicalReaction>
</comment>
<organism evidence="10 11">
    <name type="scientific">Ignisphaera aggregans (strain DSM 17230 / JCM 13409 / AQ1.S1)</name>
    <dbReference type="NCBI Taxonomy" id="583356"/>
    <lineage>
        <taxon>Archaea</taxon>
        <taxon>Thermoproteota</taxon>
        <taxon>Thermoprotei</taxon>
        <taxon>Desulfurococcales</taxon>
        <taxon>Desulfurococcaceae</taxon>
        <taxon>Ignisphaera</taxon>
    </lineage>
</organism>
<evidence type="ECO:0000256" key="5">
    <source>
        <dbReference type="ARBA" id="ARBA00046333"/>
    </source>
</evidence>
<evidence type="ECO:0000256" key="2">
    <source>
        <dbReference type="ARBA" id="ARBA00023239"/>
    </source>
</evidence>
<name>E0STE5_IGNAA</name>
<comment type="similarity">
    <text evidence="5">Belongs to the AcnX type II large subunit family.</text>
</comment>
<evidence type="ECO:0000256" key="3">
    <source>
        <dbReference type="ARBA" id="ARBA00045120"/>
    </source>
</evidence>
<protein>
    <recommendedName>
        <fullName evidence="8">Phosphomevalonate dehydratase large subunit</fullName>
        <ecNumber evidence="7">4.2.1.182</ecNumber>
    </recommendedName>
</protein>
<dbReference type="EMBL" id="CP002098">
    <property type="protein sequence ID" value="ADM28731.1"/>
    <property type="molecule type" value="Genomic_DNA"/>
</dbReference>
<dbReference type="PANTHER" id="PTHR36577">
    <property type="entry name" value="DUF521 DOMAIN PROTEIN (AFU_ORTHOLOGUE AFUA_6G00490)"/>
    <property type="match status" value="1"/>
</dbReference>
<evidence type="ECO:0000256" key="6">
    <source>
        <dbReference type="ARBA" id="ARBA00046520"/>
    </source>
</evidence>
<evidence type="ECO:0000256" key="7">
    <source>
        <dbReference type="ARBA" id="ARBA00047176"/>
    </source>
</evidence>
<comment type="function">
    <text evidence="4">Component of a hydro-lyase that catalyzes the dehydration of mevalonate 5-phosphate (MVA5P) to form trans-anhydromevalonate 5-phosphate (tAHMP). Involved in the archaeal mevalonate (MVA) pathway, which provides fundamental precursors for isoprenoid biosynthesis, such as isopentenyl diphosphate (IPP) and dimethylallyl diphosphate (DMAPP).</text>
</comment>
<dbReference type="HOGENOM" id="CLU_018825_1_0_2"/>
<keyword evidence="2" id="KW-0456">Lyase</keyword>